<dbReference type="Gene3D" id="3.30.160.60">
    <property type="entry name" value="Classic Zinc Finger"/>
    <property type="match status" value="2"/>
</dbReference>
<dbReference type="InterPro" id="IPR036236">
    <property type="entry name" value="Znf_C2H2_sf"/>
</dbReference>
<sequence>ERPYKCHLSDCGRAFIQLSNLQQHLRNHDAQVERAKNRPFHCNICGKGFANESSLRTHTSKELQLHLGVLQQHAAFIGGPNATSCLKCHKFFLGAGALMEHMKHVHNETYEENN</sequence>
<evidence type="ECO:0000256" key="7">
    <source>
        <dbReference type="ARBA" id="ARBA00023242"/>
    </source>
</evidence>
<reference evidence="11 12" key="1">
    <citation type="journal article" date="2015" name="Nat. Commun.">
        <title>Lucilia cuprina genome unlocks parasitic fly biology to underpin future interventions.</title>
        <authorList>
            <person name="Anstead C.A."/>
            <person name="Korhonen P.K."/>
            <person name="Young N.D."/>
            <person name="Hall R.S."/>
            <person name="Jex A.R."/>
            <person name="Murali S.C."/>
            <person name="Hughes D.S."/>
            <person name="Lee S.F."/>
            <person name="Perry T."/>
            <person name="Stroehlein A.J."/>
            <person name="Ansell B.R."/>
            <person name="Breugelmans B."/>
            <person name="Hofmann A."/>
            <person name="Qu J."/>
            <person name="Dugan S."/>
            <person name="Lee S.L."/>
            <person name="Chao H."/>
            <person name="Dinh H."/>
            <person name="Han Y."/>
            <person name="Doddapaneni H.V."/>
            <person name="Worley K.C."/>
            <person name="Muzny D.M."/>
            <person name="Ioannidis P."/>
            <person name="Waterhouse R.M."/>
            <person name="Zdobnov E.M."/>
            <person name="James P.J."/>
            <person name="Bagnall N.H."/>
            <person name="Kotze A.C."/>
            <person name="Gibbs R.A."/>
            <person name="Richards S."/>
            <person name="Batterham P."/>
            <person name="Gasser R.B."/>
        </authorList>
    </citation>
    <scope>NUCLEOTIDE SEQUENCE [LARGE SCALE GENOMIC DNA]</scope>
    <source>
        <strain evidence="11 12">LS</strain>
        <tissue evidence="11">Full body</tissue>
    </source>
</reference>
<dbReference type="GO" id="GO:0005634">
    <property type="term" value="C:nucleus"/>
    <property type="evidence" value="ECO:0007669"/>
    <property type="project" value="UniProtKB-SubCell"/>
</dbReference>
<comment type="subcellular location">
    <subcellularLocation>
        <location evidence="1">Nucleus</location>
    </subcellularLocation>
</comment>
<dbReference type="InterPro" id="IPR013087">
    <property type="entry name" value="Znf_C2H2_type"/>
</dbReference>
<dbReference type="PROSITE" id="PS50157">
    <property type="entry name" value="ZINC_FINGER_C2H2_2"/>
    <property type="match status" value="3"/>
</dbReference>
<protein>
    <recommendedName>
        <fullName evidence="10">C2H2-type domain-containing protein</fullName>
    </recommendedName>
</protein>
<dbReference type="AlphaFoldDB" id="A0A0L0CE86"/>
<dbReference type="PANTHER" id="PTHR24388:SF54">
    <property type="entry name" value="PROTEIN ESCARGOT"/>
    <property type="match status" value="1"/>
</dbReference>
<keyword evidence="3" id="KW-0677">Repeat</keyword>
<evidence type="ECO:0000256" key="8">
    <source>
        <dbReference type="ARBA" id="ARBA00037948"/>
    </source>
</evidence>
<accession>A0A0L0CE86</accession>
<keyword evidence="12" id="KW-1185">Reference proteome</keyword>
<dbReference type="InterPro" id="IPR050527">
    <property type="entry name" value="Snail/Krueppel_Znf"/>
</dbReference>
<evidence type="ECO:0000313" key="11">
    <source>
        <dbReference type="EMBL" id="KNC29794.1"/>
    </source>
</evidence>
<keyword evidence="6" id="KW-0238">DNA-binding</keyword>
<gene>
    <name evidence="11" type="ORF">FF38_12152</name>
</gene>
<feature type="domain" description="C2H2-type" evidence="10">
    <location>
        <begin position="83"/>
        <end position="111"/>
    </location>
</feature>
<organism evidence="11 12">
    <name type="scientific">Lucilia cuprina</name>
    <name type="common">Green bottle fly</name>
    <name type="synonym">Australian sheep blowfly</name>
    <dbReference type="NCBI Taxonomy" id="7375"/>
    <lineage>
        <taxon>Eukaryota</taxon>
        <taxon>Metazoa</taxon>
        <taxon>Ecdysozoa</taxon>
        <taxon>Arthropoda</taxon>
        <taxon>Hexapoda</taxon>
        <taxon>Insecta</taxon>
        <taxon>Pterygota</taxon>
        <taxon>Neoptera</taxon>
        <taxon>Endopterygota</taxon>
        <taxon>Diptera</taxon>
        <taxon>Brachycera</taxon>
        <taxon>Muscomorpha</taxon>
        <taxon>Oestroidea</taxon>
        <taxon>Calliphoridae</taxon>
        <taxon>Luciliinae</taxon>
        <taxon>Lucilia</taxon>
    </lineage>
</organism>
<evidence type="ECO:0000256" key="9">
    <source>
        <dbReference type="PROSITE-ProRule" id="PRU00042"/>
    </source>
</evidence>
<evidence type="ECO:0000256" key="3">
    <source>
        <dbReference type="ARBA" id="ARBA00022737"/>
    </source>
</evidence>
<evidence type="ECO:0000259" key="10">
    <source>
        <dbReference type="PROSITE" id="PS50157"/>
    </source>
</evidence>
<dbReference type="GO" id="GO:0000978">
    <property type="term" value="F:RNA polymerase II cis-regulatory region sequence-specific DNA binding"/>
    <property type="evidence" value="ECO:0007669"/>
    <property type="project" value="TreeGrafter"/>
</dbReference>
<dbReference type="EMBL" id="JRES01000629">
    <property type="protein sequence ID" value="KNC29794.1"/>
    <property type="molecule type" value="Genomic_DNA"/>
</dbReference>
<keyword evidence="7" id="KW-0539">Nucleus</keyword>
<evidence type="ECO:0000256" key="1">
    <source>
        <dbReference type="ARBA" id="ARBA00004123"/>
    </source>
</evidence>
<name>A0A0L0CE86_LUCCU</name>
<feature type="domain" description="C2H2-type" evidence="10">
    <location>
        <begin position="40"/>
        <end position="68"/>
    </location>
</feature>
<comment type="similarity">
    <text evidence="8">Belongs to the snail C2H2-type zinc-finger protein family.</text>
</comment>
<dbReference type="SMART" id="SM00355">
    <property type="entry name" value="ZnF_C2H2"/>
    <property type="match status" value="3"/>
</dbReference>
<dbReference type="Proteomes" id="UP000037069">
    <property type="component" value="Unassembled WGS sequence"/>
</dbReference>
<feature type="non-terminal residue" evidence="11">
    <location>
        <position position="1"/>
    </location>
</feature>
<dbReference type="FunFam" id="3.30.160.60:FF:001397">
    <property type="entry name" value="Datilografo, isoform A"/>
    <property type="match status" value="1"/>
</dbReference>
<evidence type="ECO:0000256" key="6">
    <source>
        <dbReference type="ARBA" id="ARBA00023125"/>
    </source>
</evidence>
<evidence type="ECO:0000313" key="12">
    <source>
        <dbReference type="Proteomes" id="UP000037069"/>
    </source>
</evidence>
<feature type="non-terminal residue" evidence="11">
    <location>
        <position position="114"/>
    </location>
</feature>
<dbReference type="PANTHER" id="PTHR24388">
    <property type="entry name" value="ZINC FINGER PROTEIN"/>
    <property type="match status" value="1"/>
</dbReference>
<proteinExistence type="inferred from homology"/>
<dbReference type="OrthoDB" id="5305647at2759"/>
<dbReference type="SUPFAM" id="SSF57667">
    <property type="entry name" value="beta-beta-alpha zinc fingers"/>
    <property type="match status" value="1"/>
</dbReference>
<keyword evidence="5" id="KW-0862">Zinc</keyword>
<dbReference type="PROSITE" id="PS00028">
    <property type="entry name" value="ZINC_FINGER_C2H2_1"/>
    <property type="match status" value="2"/>
</dbReference>
<feature type="domain" description="C2H2-type" evidence="10">
    <location>
        <begin position="4"/>
        <end position="33"/>
    </location>
</feature>
<evidence type="ECO:0000256" key="2">
    <source>
        <dbReference type="ARBA" id="ARBA00022723"/>
    </source>
</evidence>
<dbReference type="FunFam" id="3.30.160.60:FF:001495">
    <property type="entry name" value="Datilografo, isoform B"/>
    <property type="match status" value="1"/>
</dbReference>
<comment type="caution">
    <text evidence="11">The sequence shown here is derived from an EMBL/GenBank/DDBJ whole genome shotgun (WGS) entry which is preliminary data.</text>
</comment>
<keyword evidence="4 9" id="KW-0863">Zinc-finger</keyword>
<evidence type="ECO:0000256" key="5">
    <source>
        <dbReference type="ARBA" id="ARBA00022833"/>
    </source>
</evidence>
<evidence type="ECO:0000256" key="4">
    <source>
        <dbReference type="ARBA" id="ARBA00022771"/>
    </source>
</evidence>
<dbReference type="GO" id="GO:0008270">
    <property type="term" value="F:zinc ion binding"/>
    <property type="evidence" value="ECO:0007669"/>
    <property type="project" value="UniProtKB-KW"/>
</dbReference>
<keyword evidence="2" id="KW-0479">Metal-binding</keyword>
<dbReference type="Pfam" id="PF00096">
    <property type="entry name" value="zf-C2H2"/>
    <property type="match status" value="2"/>
</dbReference>
<dbReference type="GO" id="GO:0000981">
    <property type="term" value="F:DNA-binding transcription factor activity, RNA polymerase II-specific"/>
    <property type="evidence" value="ECO:0007669"/>
    <property type="project" value="TreeGrafter"/>
</dbReference>